<feature type="transmembrane region" description="Helical" evidence="4">
    <location>
        <begin position="270"/>
        <end position="290"/>
    </location>
</feature>
<dbReference type="GO" id="GO:0046872">
    <property type="term" value="F:metal ion binding"/>
    <property type="evidence" value="ECO:0007669"/>
    <property type="project" value="UniProtKB-KW"/>
</dbReference>
<dbReference type="InterPro" id="IPR036971">
    <property type="entry name" value="PDEase_catalytic_dom_sf"/>
</dbReference>
<dbReference type="InterPro" id="IPR002073">
    <property type="entry name" value="PDEase_catalytic_dom"/>
</dbReference>
<feature type="transmembrane region" description="Helical" evidence="4">
    <location>
        <begin position="320"/>
        <end position="339"/>
    </location>
</feature>
<dbReference type="AlphaFoldDB" id="A0AA36H8Y1"/>
<dbReference type="Proteomes" id="UP001176961">
    <property type="component" value="Unassembled WGS sequence"/>
</dbReference>
<keyword evidence="7" id="KW-1185">Reference proteome</keyword>
<evidence type="ECO:0000256" key="4">
    <source>
        <dbReference type="SAM" id="Phobius"/>
    </source>
</evidence>
<evidence type="ECO:0000313" key="7">
    <source>
        <dbReference type="Proteomes" id="UP001176961"/>
    </source>
</evidence>
<evidence type="ECO:0000256" key="3">
    <source>
        <dbReference type="SAM" id="MobiDB-lite"/>
    </source>
</evidence>
<feature type="region of interest" description="Disordered" evidence="3">
    <location>
        <begin position="350"/>
        <end position="380"/>
    </location>
</feature>
<dbReference type="GO" id="GO:0007165">
    <property type="term" value="P:signal transduction"/>
    <property type="evidence" value="ECO:0007669"/>
    <property type="project" value="InterPro"/>
</dbReference>
<keyword evidence="4" id="KW-0812">Transmembrane</keyword>
<accession>A0AA36H8Y1</accession>
<evidence type="ECO:0000259" key="5">
    <source>
        <dbReference type="PROSITE" id="PS51845"/>
    </source>
</evidence>
<gene>
    <name evidence="6" type="ORF">CYNAS_LOCUS18329</name>
</gene>
<protein>
    <recommendedName>
        <fullName evidence="5">PDEase domain-containing protein</fullName>
    </recommendedName>
</protein>
<keyword evidence="4" id="KW-1133">Transmembrane helix</keyword>
<dbReference type="Gene3D" id="1.20.1310.10">
    <property type="entry name" value="Cullin Repeats"/>
    <property type="match status" value="1"/>
</dbReference>
<dbReference type="PANTHER" id="PTHR11347">
    <property type="entry name" value="CYCLIC NUCLEOTIDE PHOSPHODIESTERASE"/>
    <property type="match status" value="1"/>
</dbReference>
<name>A0AA36H8Y1_CYLNA</name>
<dbReference type="Pfam" id="PF00233">
    <property type="entry name" value="PDEase_I"/>
    <property type="match status" value="1"/>
</dbReference>
<keyword evidence="1" id="KW-0479">Metal-binding</keyword>
<dbReference type="SUPFAM" id="SSF109604">
    <property type="entry name" value="HD-domain/PDEase-like"/>
    <property type="match status" value="1"/>
</dbReference>
<dbReference type="GO" id="GO:0004114">
    <property type="term" value="F:3',5'-cyclic-nucleotide phosphodiesterase activity"/>
    <property type="evidence" value="ECO:0007669"/>
    <property type="project" value="InterPro"/>
</dbReference>
<dbReference type="PROSITE" id="PS51845">
    <property type="entry name" value="PDEASE_I_2"/>
    <property type="match status" value="1"/>
</dbReference>
<proteinExistence type="predicted"/>
<feature type="domain" description="PDEase" evidence="5">
    <location>
        <begin position="1"/>
        <end position="163"/>
    </location>
</feature>
<reference evidence="6" key="1">
    <citation type="submission" date="2023-07" db="EMBL/GenBank/DDBJ databases">
        <authorList>
            <consortium name="CYATHOMIX"/>
        </authorList>
    </citation>
    <scope>NUCLEOTIDE SEQUENCE</scope>
    <source>
        <strain evidence="6">N/A</strain>
    </source>
</reference>
<organism evidence="6 7">
    <name type="scientific">Cylicocyclus nassatus</name>
    <name type="common">Nematode worm</name>
    <dbReference type="NCBI Taxonomy" id="53992"/>
    <lineage>
        <taxon>Eukaryota</taxon>
        <taxon>Metazoa</taxon>
        <taxon>Ecdysozoa</taxon>
        <taxon>Nematoda</taxon>
        <taxon>Chromadorea</taxon>
        <taxon>Rhabditida</taxon>
        <taxon>Rhabditina</taxon>
        <taxon>Rhabditomorpha</taxon>
        <taxon>Strongyloidea</taxon>
        <taxon>Strongylidae</taxon>
        <taxon>Cylicocyclus</taxon>
    </lineage>
</organism>
<evidence type="ECO:0000256" key="1">
    <source>
        <dbReference type="ARBA" id="ARBA00022723"/>
    </source>
</evidence>
<comment type="caution">
    <text evidence="6">The sequence shown here is derived from an EMBL/GenBank/DDBJ whole genome shotgun (WGS) entry which is preliminary data.</text>
</comment>
<evidence type="ECO:0000313" key="6">
    <source>
        <dbReference type="EMBL" id="CAJ0606346.1"/>
    </source>
</evidence>
<dbReference type="EMBL" id="CATQJL010000316">
    <property type="protein sequence ID" value="CAJ0606346.1"/>
    <property type="molecule type" value="Genomic_DNA"/>
</dbReference>
<sequence length="417" mass="45899">MKECNILDQLTRTQYQTVLSHIRDVILATDIAVHLGQVGRIKAMVDQDYDPMSRNHQYLFMCLLMTSSDLSDQSKDFSNSKAIAENIYKEFFSQGDLEKQMGNSPMEMMDRDRAAVPKIQLDFMDTVAVPIFEMVAELVPEGTSTLEAITMNRRCWAALDEILVEQGNRHVLGLDYLRDDELEKQVLERVQEKKKKQKKLCERVEDGLNNLRSALESHITKEGLAAIANVADTAFTVDLSKVVMRSDLKQETEHVQKNVDEDRESVQRAVCYNFAIGVLVTLLLLSVPGAGCIPSEDDRPINMKVQCESSGSQPTNRDPIGYLFSAISPAVCLILFLVLNKLEFSLPAPAPAPVRPAESAHESAQPLITPPNQPSPPAVMAGAAGVGIPIPAPQRFPMLTSGGCASALPPEVNIGNP</sequence>
<dbReference type="Gene3D" id="1.10.1300.10">
    <property type="entry name" value="3'5'-cyclic nucleotide phosphodiesterase, catalytic domain"/>
    <property type="match status" value="1"/>
</dbReference>
<keyword evidence="4" id="KW-0472">Membrane</keyword>
<keyword evidence="2" id="KW-0378">Hydrolase</keyword>
<feature type="compositionally biased region" description="Pro residues" evidence="3">
    <location>
        <begin position="368"/>
        <end position="377"/>
    </location>
</feature>
<evidence type="ECO:0000256" key="2">
    <source>
        <dbReference type="ARBA" id="ARBA00022801"/>
    </source>
</evidence>